<dbReference type="EMBL" id="JADGJQ010000106">
    <property type="protein sequence ID" value="KAJ3169431.1"/>
    <property type="molecule type" value="Genomic_DNA"/>
</dbReference>
<organism evidence="2 3">
    <name type="scientific">Geranomyces variabilis</name>
    <dbReference type="NCBI Taxonomy" id="109894"/>
    <lineage>
        <taxon>Eukaryota</taxon>
        <taxon>Fungi</taxon>
        <taxon>Fungi incertae sedis</taxon>
        <taxon>Chytridiomycota</taxon>
        <taxon>Chytridiomycota incertae sedis</taxon>
        <taxon>Chytridiomycetes</taxon>
        <taxon>Spizellomycetales</taxon>
        <taxon>Powellomycetaceae</taxon>
        <taxon>Geranomyces</taxon>
    </lineage>
</organism>
<feature type="compositionally biased region" description="Basic and acidic residues" evidence="1">
    <location>
        <begin position="21"/>
        <end position="33"/>
    </location>
</feature>
<name>A0AAD5TCD4_9FUNG</name>
<dbReference type="Proteomes" id="UP001212152">
    <property type="component" value="Unassembled WGS sequence"/>
</dbReference>
<sequence length="159" mass="18129">MKGATLTSANKGNCTRATARPADDTELVRSLRSEQRQLDSRIRQLEDQTRKIRLIKGYQSKDEARQVDALTVKWRRAAREALVAFRDLLGPIQMNEARQDCGGWGFNEFPVPIETGNTGEALSPEDYRVPTLKELCQKLKLEIEVFGEYDSDHDDFLDQ</sequence>
<feature type="compositionally biased region" description="Polar residues" evidence="1">
    <location>
        <begin position="1"/>
        <end position="16"/>
    </location>
</feature>
<dbReference type="Gene3D" id="6.10.140.1020">
    <property type="match status" value="1"/>
</dbReference>
<evidence type="ECO:0008006" key="4">
    <source>
        <dbReference type="Google" id="ProtNLM"/>
    </source>
</evidence>
<keyword evidence="3" id="KW-1185">Reference proteome</keyword>
<evidence type="ECO:0000256" key="1">
    <source>
        <dbReference type="SAM" id="MobiDB-lite"/>
    </source>
</evidence>
<gene>
    <name evidence="2" type="ORF">HDU87_000602</name>
</gene>
<evidence type="ECO:0000313" key="2">
    <source>
        <dbReference type="EMBL" id="KAJ3169431.1"/>
    </source>
</evidence>
<evidence type="ECO:0000313" key="3">
    <source>
        <dbReference type="Proteomes" id="UP001212152"/>
    </source>
</evidence>
<proteinExistence type="predicted"/>
<reference evidence="2" key="1">
    <citation type="submission" date="2020-05" db="EMBL/GenBank/DDBJ databases">
        <title>Phylogenomic resolution of chytrid fungi.</title>
        <authorList>
            <person name="Stajich J.E."/>
            <person name="Amses K."/>
            <person name="Simmons R."/>
            <person name="Seto K."/>
            <person name="Myers J."/>
            <person name="Bonds A."/>
            <person name="Quandt C.A."/>
            <person name="Barry K."/>
            <person name="Liu P."/>
            <person name="Grigoriev I."/>
            <person name="Longcore J.E."/>
            <person name="James T.Y."/>
        </authorList>
    </citation>
    <scope>NUCLEOTIDE SEQUENCE</scope>
    <source>
        <strain evidence="2">JEL0379</strain>
    </source>
</reference>
<accession>A0AAD5TCD4</accession>
<comment type="caution">
    <text evidence="2">The sequence shown here is derived from an EMBL/GenBank/DDBJ whole genome shotgun (WGS) entry which is preliminary data.</text>
</comment>
<dbReference type="AlphaFoldDB" id="A0AAD5TCD4"/>
<feature type="region of interest" description="Disordered" evidence="1">
    <location>
        <begin position="1"/>
        <end position="33"/>
    </location>
</feature>
<protein>
    <recommendedName>
        <fullName evidence="4">Meiosis protein 5 homolog</fullName>
    </recommendedName>
</protein>